<dbReference type="RefSeq" id="YP_009792774.1">
    <property type="nucleotide sequence ID" value="NC_047861.1"/>
</dbReference>
<feature type="compositionally biased region" description="Low complexity" evidence="1">
    <location>
        <begin position="282"/>
        <end position="296"/>
    </location>
</feature>
<proteinExistence type="predicted"/>
<feature type="region of interest" description="Disordered" evidence="1">
    <location>
        <begin position="271"/>
        <end position="373"/>
    </location>
</feature>
<evidence type="ECO:0000313" key="3">
    <source>
        <dbReference type="Proteomes" id="UP000228765"/>
    </source>
</evidence>
<protein>
    <submittedName>
        <fullName evidence="2">Uncharacterized protein</fullName>
    </submittedName>
</protein>
<dbReference type="KEGG" id="vg:54982982"/>
<evidence type="ECO:0000256" key="1">
    <source>
        <dbReference type="SAM" id="MobiDB-lite"/>
    </source>
</evidence>
<reference evidence="2 3" key="1">
    <citation type="submission" date="2017-08" db="EMBL/GenBank/DDBJ databases">
        <title>Complete genome sequence of a novel bacteriophage infecting Bordetella bronchiseptica.</title>
        <authorList>
            <person name="Chen Y."/>
            <person name="Song J."/>
            <person name="Wu B."/>
        </authorList>
    </citation>
    <scope>NUCLEOTIDE SEQUENCE [LARGE SCALE GENOMIC DNA]</scope>
</reference>
<feature type="compositionally biased region" description="Low complexity" evidence="1">
    <location>
        <begin position="306"/>
        <end position="315"/>
    </location>
</feature>
<evidence type="ECO:0000313" key="2">
    <source>
        <dbReference type="EMBL" id="ATI15726.1"/>
    </source>
</evidence>
<dbReference type="GeneID" id="54982982"/>
<name>A0A291LAT4_9CAUD</name>
<feature type="compositionally biased region" description="Basic and acidic residues" evidence="1">
    <location>
        <begin position="320"/>
        <end position="339"/>
    </location>
</feature>
<keyword evidence="3" id="KW-1185">Reference proteome</keyword>
<organism evidence="2 3">
    <name type="scientific">Bordetella phage vB_BbrM_PHB04</name>
    <dbReference type="NCBI Taxonomy" id="2029657"/>
    <lineage>
        <taxon>Viruses</taxon>
        <taxon>Duplodnaviria</taxon>
        <taxon>Heunggongvirae</taxon>
        <taxon>Uroviricota</taxon>
        <taxon>Caudoviricetes</taxon>
        <taxon>Phabquatrovirus</taxon>
        <taxon>Phabquatrovirus PHB04</taxon>
    </lineage>
</organism>
<sequence>MSNDMVPHQGGALVPADNPVSRTLAVGHAPGMNLGAVAIESERAIAEAQGKMTLAKRFPRSMTAATTEFMDACKSPEFAATAFYSVPNRGSGPSIRFAEEAARCYGNFIYGHRELGRTPPGPGPKDYGASEIEVYAWDVERNNHSTRQITVMHCLDTKNGPRKLTDQADIDNRIANVASKQMRGRILALMPKGMIAAGIEECKRTLAGDNEKPLSDRLINMAAAFGRFGVTDAHLTAYLGHPVDSTTLDELGDLMGIYNAIRDGAKTSDYFQLGDAPDDGKQPAPAAAAITQQVQQSNEQQKPAATRTTRSRSSTNGKPAESDAQQKKDSQSESPHKQEAQPTDTPPPPAGAQPSSTGASPTPSTPPVDDDPF</sequence>
<dbReference type="EMBL" id="MF663786">
    <property type="protein sequence ID" value="ATI15726.1"/>
    <property type="molecule type" value="Genomic_DNA"/>
</dbReference>
<dbReference type="Proteomes" id="UP000228765">
    <property type="component" value="Segment"/>
</dbReference>
<accession>A0A291LAT4</accession>